<dbReference type="InterPro" id="IPR027640">
    <property type="entry name" value="Kinesin-like_fam"/>
</dbReference>
<evidence type="ECO:0000256" key="2">
    <source>
        <dbReference type="ARBA" id="ARBA00022490"/>
    </source>
</evidence>
<dbReference type="GO" id="GO:0007019">
    <property type="term" value="P:microtubule depolymerization"/>
    <property type="evidence" value="ECO:0007669"/>
    <property type="project" value="TreeGrafter"/>
</dbReference>
<accession>A0AA38GQH4</accession>
<evidence type="ECO:0000256" key="1">
    <source>
        <dbReference type="ARBA" id="ARBA00004245"/>
    </source>
</evidence>
<evidence type="ECO:0000256" key="5">
    <source>
        <dbReference type="ARBA" id="ARBA00023212"/>
    </source>
</evidence>
<feature type="region of interest" description="Disordered" evidence="6">
    <location>
        <begin position="163"/>
        <end position="182"/>
    </location>
</feature>
<feature type="non-terminal residue" evidence="7">
    <location>
        <position position="1"/>
    </location>
</feature>
<keyword evidence="8" id="KW-1185">Reference proteome</keyword>
<feature type="non-terminal residue" evidence="7">
    <location>
        <position position="248"/>
    </location>
</feature>
<feature type="region of interest" description="Disordered" evidence="6">
    <location>
        <begin position="1"/>
        <end position="119"/>
    </location>
</feature>
<dbReference type="PANTHER" id="PTHR47971:SF8">
    <property type="entry name" value="KINESIN-LIKE PROTEIN"/>
    <property type="match status" value="1"/>
</dbReference>
<dbReference type="EMBL" id="JAHRHJ020000002">
    <property type="protein sequence ID" value="KAH9326170.1"/>
    <property type="molecule type" value="Genomic_DNA"/>
</dbReference>
<protein>
    <submittedName>
        <fullName evidence="7">Uncharacterized protein</fullName>
    </submittedName>
</protein>
<dbReference type="AlphaFoldDB" id="A0AA38GQH4"/>
<dbReference type="PANTHER" id="PTHR47971">
    <property type="entry name" value="KINESIN-RELATED PROTEIN 6"/>
    <property type="match status" value="1"/>
</dbReference>
<comment type="subcellular location">
    <subcellularLocation>
        <location evidence="1">Cytoplasm</location>
        <location evidence="1">Cytoskeleton</location>
    </subcellularLocation>
</comment>
<evidence type="ECO:0000313" key="8">
    <source>
        <dbReference type="Proteomes" id="UP000824469"/>
    </source>
</evidence>
<keyword evidence="3" id="KW-0493">Microtubule</keyword>
<dbReference type="OMA" id="WQSKEDV"/>
<name>A0AA38GQH4_TAXCH</name>
<feature type="compositionally biased region" description="Polar residues" evidence="6">
    <location>
        <begin position="58"/>
        <end position="90"/>
    </location>
</feature>
<sequence>VKGLSKSNNKKDQTVSNLAPPQKDSPPSGPVASGESSDYNQEASVTYNTKKQVESPPYYSQNGDHDAYSSNLASNYSFNTRNETGATSNSLEKERANLREKFAGSQKLSLAGAKSSDMHDENWTQMVSPTSRKVSREQKTEKQMYWQSKEDVKPDASNAVYSRQQQYTDESTSNAASVRPKETEYDGRINAILEQEEALIALHRKEIEDTMELVREEMKLITEVDQPGSRIDRYVSQLSSVLSRKATG</sequence>
<keyword evidence="4" id="KW-0505">Motor protein</keyword>
<organism evidence="7 8">
    <name type="scientific">Taxus chinensis</name>
    <name type="common">Chinese yew</name>
    <name type="synonym">Taxus wallichiana var. chinensis</name>
    <dbReference type="NCBI Taxonomy" id="29808"/>
    <lineage>
        <taxon>Eukaryota</taxon>
        <taxon>Viridiplantae</taxon>
        <taxon>Streptophyta</taxon>
        <taxon>Embryophyta</taxon>
        <taxon>Tracheophyta</taxon>
        <taxon>Spermatophyta</taxon>
        <taxon>Pinopsida</taxon>
        <taxon>Pinidae</taxon>
        <taxon>Conifers II</taxon>
        <taxon>Cupressales</taxon>
        <taxon>Taxaceae</taxon>
        <taxon>Taxus</taxon>
    </lineage>
</organism>
<dbReference type="GO" id="GO:0007018">
    <property type="term" value="P:microtubule-based movement"/>
    <property type="evidence" value="ECO:0007669"/>
    <property type="project" value="InterPro"/>
</dbReference>
<evidence type="ECO:0000256" key="4">
    <source>
        <dbReference type="ARBA" id="ARBA00023175"/>
    </source>
</evidence>
<comment type="caution">
    <text evidence="7">The sequence shown here is derived from an EMBL/GenBank/DDBJ whole genome shotgun (WGS) entry which is preliminary data.</text>
</comment>
<keyword evidence="5" id="KW-0206">Cytoskeleton</keyword>
<dbReference type="GO" id="GO:0005874">
    <property type="term" value="C:microtubule"/>
    <property type="evidence" value="ECO:0007669"/>
    <property type="project" value="UniProtKB-KW"/>
</dbReference>
<feature type="compositionally biased region" description="Polar residues" evidence="6">
    <location>
        <begin position="34"/>
        <end position="50"/>
    </location>
</feature>
<reference evidence="7 8" key="1">
    <citation type="journal article" date="2021" name="Nat. Plants">
        <title>The Taxus genome provides insights into paclitaxel biosynthesis.</title>
        <authorList>
            <person name="Xiong X."/>
            <person name="Gou J."/>
            <person name="Liao Q."/>
            <person name="Li Y."/>
            <person name="Zhou Q."/>
            <person name="Bi G."/>
            <person name="Li C."/>
            <person name="Du R."/>
            <person name="Wang X."/>
            <person name="Sun T."/>
            <person name="Guo L."/>
            <person name="Liang H."/>
            <person name="Lu P."/>
            <person name="Wu Y."/>
            <person name="Zhang Z."/>
            <person name="Ro D.K."/>
            <person name="Shang Y."/>
            <person name="Huang S."/>
            <person name="Yan J."/>
        </authorList>
    </citation>
    <scope>NUCLEOTIDE SEQUENCE [LARGE SCALE GENOMIC DNA]</scope>
    <source>
        <strain evidence="7">Ta-2019</strain>
    </source>
</reference>
<evidence type="ECO:0000313" key="7">
    <source>
        <dbReference type="EMBL" id="KAH9326170.1"/>
    </source>
</evidence>
<dbReference type="GO" id="GO:0003777">
    <property type="term" value="F:microtubule motor activity"/>
    <property type="evidence" value="ECO:0007669"/>
    <property type="project" value="InterPro"/>
</dbReference>
<evidence type="ECO:0000256" key="6">
    <source>
        <dbReference type="SAM" id="MobiDB-lite"/>
    </source>
</evidence>
<feature type="compositionally biased region" description="Basic and acidic residues" evidence="6">
    <location>
        <begin position="91"/>
        <end position="102"/>
    </location>
</feature>
<keyword evidence="2" id="KW-0963">Cytoplasm</keyword>
<gene>
    <name evidence="7" type="ORF">KI387_006348</name>
</gene>
<feature type="compositionally biased region" description="Polar residues" evidence="6">
    <location>
        <begin position="163"/>
        <end position="176"/>
    </location>
</feature>
<dbReference type="Proteomes" id="UP000824469">
    <property type="component" value="Unassembled WGS sequence"/>
</dbReference>
<proteinExistence type="predicted"/>
<evidence type="ECO:0000256" key="3">
    <source>
        <dbReference type="ARBA" id="ARBA00022701"/>
    </source>
</evidence>